<keyword evidence="8" id="KW-1185">Reference proteome</keyword>
<evidence type="ECO:0000259" key="6">
    <source>
        <dbReference type="Pfam" id="PF12696"/>
    </source>
</evidence>
<keyword evidence="2" id="KW-1003">Cell membrane</keyword>
<dbReference type="PANTHER" id="PTHR37937">
    <property type="entry name" value="CONJUGATIVE TRANSFER: DNA TRANSPORT"/>
    <property type="match status" value="1"/>
</dbReference>
<keyword evidence="5" id="KW-0472">Membrane</keyword>
<evidence type="ECO:0000313" key="7">
    <source>
        <dbReference type="EMBL" id="MBW8683436.1"/>
    </source>
</evidence>
<organism evidence="7 8">
    <name type="scientific">Chitinophaga rhizophila</name>
    <dbReference type="NCBI Taxonomy" id="2866212"/>
    <lineage>
        <taxon>Bacteria</taxon>
        <taxon>Pseudomonadati</taxon>
        <taxon>Bacteroidota</taxon>
        <taxon>Chitinophagia</taxon>
        <taxon>Chitinophagales</taxon>
        <taxon>Chitinophagaceae</taxon>
        <taxon>Chitinophaga</taxon>
    </lineage>
</organism>
<keyword evidence="4" id="KW-1133">Transmembrane helix</keyword>
<proteinExistence type="predicted"/>
<accession>A0ABS7G7L6</accession>
<sequence>MLLYDYKIPDLSLIAYNCFLKNKHAYKHEPSFHCLDFDNLNKSNQSNPLIPEAMTDITDASESSRTIMIGLNRDWAKKSGDFFVESPINFLTAIIWFLRKYKGGKYCTVPHAIEFSQANYEELFSVLRSEPTIEALINPFVNAFLNGAMAQLEGQIASAKIGLARIASPQLYWVLNGNDFSLELNDPLHPKILCIGNNPQKQQVYGAVLGLYLNRINKIINQKNKLKISYIIDELPTIPILGLDNLMATARSNKVSVTLALQTYEMLKRDYSTEQAEVIMNLPGNVISGQVMGDTAKQLSERFGKIMQERQSKSINSNDISVSHSNQLESAIPASKISNLSSGQFVGLVADNPEQRVPQKIFNSEFINDWDAIKTEEDNYLPLPDIKEVTESMVQHNYFQIKKEAAEIINDVLSEIRNDPGRAHLLIIKE</sequence>
<dbReference type="EMBL" id="JAICCF010000001">
    <property type="protein sequence ID" value="MBW8683436.1"/>
    <property type="molecule type" value="Genomic_DNA"/>
</dbReference>
<name>A0ABS7G7L6_9BACT</name>
<dbReference type="CDD" id="cd01127">
    <property type="entry name" value="TrwB_TraG_TraD_VirD4"/>
    <property type="match status" value="1"/>
</dbReference>
<evidence type="ECO:0000256" key="3">
    <source>
        <dbReference type="ARBA" id="ARBA00022692"/>
    </source>
</evidence>
<reference evidence="7 8" key="1">
    <citation type="submission" date="2021-08" db="EMBL/GenBank/DDBJ databases">
        <title>The genome sequence of Chitinophaga sp. B61.</title>
        <authorList>
            <person name="Zhang X."/>
        </authorList>
    </citation>
    <scope>NUCLEOTIDE SEQUENCE [LARGE SCALE GENOMIC DNA]</scope>
    <source>
        <strain evidence="7 8">B61</strain>
    </source>
</reference>
<dbReference type="InterPro" id="IPR027417">
    <property type="entry name" value="P-loop_NTPase"/>
</dbReference>
<dbReference type="PANTHER" id="PTHR37937:SF1">
    <property type="entry name" value="CONJUGATIVE TRANSFER: DNA TRANSPORT"/>
    <property type="match status" value="1"/>
</dbReference>
<protein>
    <submittedName>
        <fullName evidence="7">TraM recognition domain-containing protein</fullName>
    </submittedName>
</protein>
<dbReference type="InterPro" id="IPR051539">
    <property type="entry name" value="T4SS-coupling_protein"/>
</dbReference>
<dbReference type="InterPro" id="IPR032689">
    <property type="entry name" value="TraG-D_C"/>
</dbReference>
<evidence type="ECO:0000313" key="8">
    <source>
        <dbReference type="Proteomes" id="UP000812961"/>
    </source>
</evidence>
<dbReference type="Proteomes" id="UP000812961">
    <property type="component" value="Unassembled WGS sequence"/>
</dbReference>
<comment type="subcellular location">
    <subcellularLocation>
        <location evidence="1">Cell membrane</location>
        <topology evidence="1">Multi-pass membrane protein</topology>
    </subcellularLocation>
</comment>
<comment type="caution">
    <text evidence="7">The sequence shown here is derived from an EMBL/GenBank/DDBJ whole genome shotgun (WGS) entry which is preliminary data.</text>
</comment>
<dbReference type="RefSeq" id="WP_220248657.1">
    <property type="nucleotide sequence ID" value="NZ_JAICCF010000001.1"/>
</dbReference>
<dbReference type="SUPFAM" id="SSF52540">
    <property type="entry name" value="P-loop containing nucleoside triphosphate hydrolases"/>
    <property type="match status" value="1"/>
</dbReference>
<evidence type="ECO:0000256" key="2">
    <source>
        <dbReference type="ARBA" id="ARBA00022475"/>
    </source>
</evidence>
<evidence type="ECO:0000256" key="5">
    <source>
        <dbReference type="ARBA" id="ARBA00023136"/>
    </source>
</evidence>
<gene>
    <name evidence="7" type="ORF">K1Y79_03740</name>
</gene>
<dbReference type="Gene3D" id="3.40.50.300">
    <property type="entry name" value="P-loop containing nucleotide triphosphate hydrolases"/>
    <property type="match status" value="1"/>
</dbReference>
<keyword evidence="3" id="KW-0812">Transmembrane</keyword>
<dbReference type="Pfam" id="PF12696">
    <property type="entry name" value="TraG-D_C"/>
    <property type="match status" value="1"/>
</dbReference>
<evidence type="ECO:0000256" key="1">
    <source>
        <dbReference type="ARBA" id="ARBA00004651"/>
    </source>
</evidence>
<evidence type="ECO:0000256" key="4">
    <source>
        <dbReference type="ARBA" id="ARBA00022989"/>
    </source>
</evidence>
<feature type="domain" description="TraD/TraG TraM recognition site" evidence="6">
    <location>
        <begin position="230"/>
        <end position="340"/>
    </location>
</feature>